<dbReference type="GO" id="GO:0016787">
    <property type="term" value="F:hydrolase activity"/>
    <property type="evidence" value="ECO:0007669"/>
    <property type="project" value="InterPro"/>
</dbReference>
<dbReference type="Gene3D" id="3.60.21.10">
    <property type="match status" value="1"/>
</dbReference>
<dbReference type="Proteomes" id="UP000444721">
    <property type="component" value="Unassembled WGS sequence"/>
</dbReference>
<evidence type="ECO:0000313" key="4">
    <source>
        <dbReference type="Proteomes" id="UP000444721"/>
    </source>
</evidence>
<evidence type="ECO:0000256" key="1">
    <source>
        <dbReference type="SAM" id="MobiDB-lite"/>
    </source>
</evidence>
<feature type="domain" description="Calcineurin-like phosphoesterase" evidence="2">
    <location>
        <begin position="76"/>
        <end position="301"/>
    </location>
</feature>
<comment type="caution">
    <text evidence="3">The sequence shown here is derived from an EMBL/GenBank/DDBJ whole genome shotgun (WGS) entry which is preliminary data.</text>
</comment>
<dbReference type="EMBL" id="VFQX01000002">
    <property type="protein sequence ID" value="KAF0984670.1"/>
    <property type="molecule type" value="Genomic_DNA"/>
</dbReference>
<dbReference type="InterPro" id="IPR051693">
    <property type="entry name" value="UPF0046_metallophosphoest"/>
</dbReference>
<protein>
    <recommendedName>
        <fullName evidence="2">Calcineurin-like phosphoesterase domain-containing protein</fullName>
    </recommendedName>
</protein>
<dbReference type="SUPFAM" id="SSF56300">
    <property type="entry name" value="Metallo-dependent phosphatases"/>
    <property type="match status" value="1"/>
</dbReference>
<evidence type="ECO:0000313" key="3">
    <source>
        <dbReference type="EMBL" id="KAF0984670.1"/>
    </source>
</evidence>
<sequence length="349" mass="40760">MYKKEDNTHSFIQTNFESAGEFLLLSQETSENERIATTERNNDDDHPRSGIEETGFYIPIYGMEKQKDASSLKLVRFVVLSDTHLFHDHYNYWYDDDENNDPLKNGSENGLQQQRRRRDSFEEKKNEDTMIKLPKGDYLIHCGDFSNFCLPNEIIKFNNFLGKIKHRYKAIIVIPGNHEFYADMAGLLLTNVTHYLKNDFLELEDGKIKLFGSRFKPYWTSWLMTGRDREAQTDWTCLTKPFTTEHVKSSSETNHLDILITHQPPDFKDEISQRFFRRGSESLAEAVKIVKPRVHLFGHNHDVYGVKYSHEFKIGNHLGNTTFISACSIDSHNVMRKVIVFDYKIPIGN</sequence>
<dbReference type="GeneID" id="68107787"/>
<dbReference type="InterPro" id="IPR004843">
    <property type="entry name" value="Calcineurin-like_PHP"/>
</dbReference>
<dbReference type="VEuPathDB" id="AmoebaDB:NfTy_002080"/>
<reference evidence="3 4" key="1">
    <citation type="journal article" date="2019" name="Sci. Rep.">
        <title>Nanopore sequencing improves the draft genome of the human pathogenic amoeba Naegleria fowleri.</title>
        <authorList>
            <person name="Liechti N."/>
            <person name="Schurch N."/>
            <person name="Bruggmann R."/>
            <person name="Wittwer M."/>
        </authorList>
    </citation>
    <scope>NUCLEOTIDE SEQUENCE [LARGE SCALE GENOMIC DNA]</scope>
    <source>
        <strain evidence="3 4">ATCC 30894</strain>
    </source>
</reference>
<proteinExistence type="predicted"/>
<name>A0A6A5CGL4_NAEFO</name>
<feature type="region of interest" description="Disordered" evidence="1">
    <location>
        <begin position="29"/>
        <end position="49"/>
    </location>
</feature>
<feature type="region of interest" description="Disordered" evidence="1">
    <location>
        <begin position="97"/>
        <end position="126"/>
    </location>
</feature>
<dbReference type="RefSeq" id="XP_044569383.1">
    <property type="nucleotide sequence ID" value="XM_044709241.1"/>
</dbReference>
<accession>A0A6A5CGL4</accession>
<feature type="compositionally biased region" description="Basic and acidic residues" evidence="1">
    <location>
        <begin position="31"/>
        <end position="49"/>
    </location>
</feature>
<dbReference type="VEuPathDB" id="AmoebaDB:NF0120330"/>
<dbReference type="AlphaFoldDB" id="A0A6A5CGL4"/>
<dbReference type="InterPro" id="IPR029052">
    <property type="entry name" value="Metallo-depent_PP-like"/>
</dbReference>
<dbReference type="PANTHER" id="PTHR12905:SF0">
    <property type="entry name" value="CALCINEURIN-LIKE PHOSPHOESTERASE DOMAIN-CONTAINING PROTEIN"/>
    <property type="match status" value="1"/>
</dbReference>
<gene>
    <name evidence="3" type="ORF">FDP41_000569</name>
</gene>
<organism evidence="3 4">
    <name type="scientific">Naegleria fowleri</name>
    <name type="common">Brain eating amoeba</name>
    <dbReference type="NCBI Taxonomy" id="5763"/>
    <lineage>
        <taxon>Eukaryota</taxon>
        <taxon>Discoba</taxon>
        <taxon>Heterolobosea</taxon>
        <taxon>Tetramitia</taxon>
        <taxon>Eutetramitia</taxon>
        <taxon>Vahlkampfiidae</taxon>
        <taxon>Naegleria</taxon>
    </lineage>
</organism>
<evidence type="ECO:0000259" key="2">
    <source>
        <dbReference type="Pfam" id="PF00149"/>
    </source>
</evidence>
<keyword evidence="4" id="KW-1185">Reference proteome</keyword>
<dbReference type="Pfam" id="PF00149">
    <property type="entry name" value="Metallophos"/>
    <property type="match status" value="1"/>
</dbReference>
<dbReference type="PANTHER" id="PTHR12905">
    <property type="entry name" value="METALLOPHOSPHOESTERASE"/>
    <property type="match status" value="1"/>
</dbReference>
<dbReference type="VEuPathDB" id="AmoebaDB:FDP41_000569"/>
<dbReference type="OrthoDB" id="630188at2759"/>